<proteinExistence type="predicted"/>
<dbReference type="InterPro" id="IPR001647">
    <property type="entry name" value="HTH_TetR"/>
</dbReference>
<dbReference type="OrthoDB" id="70491at2"/>
<protein>
    <submittedName>
        <fullName evidence="7">DNA-binding transcriptional regulator, AcrR family</fullName>
    </submittedName>
</protein>
<dbReference type="InterPro" id="IPR023772">
    <property type="entry name" value="DNA-bd_HTH_TetR-type_CS"/>
</dbReference>
<name>A0A1H1QR58_9CORY</name>
<dbReference type="Gene3D" id="1.10.357.10">
    <property type="entry name" value="Tetracycline Repressor, domain 2"/>
    <property type="match status" value="1"/>
</dbReference>
<dbReference type="InterPro" id="IPR036271">
    <property type="entry name" value="Tet_transcr_reg_TetR-rel_C_sf"/>
</dbReference>
<dbReference type="AlphaFoldDB" id="A0A1H1QR58"/>
<dbReference type="GO" id="GO:0000976">
    <property type="term" value="F:transcription cis-regulatory region binding"/>
    <property type="evidence" value="ECO:0007669"/>
    <property type="project" value="TreeGrafter"/>
</dbReference>
<dbReference type="PANTHER" id="PTHR30055:SF227">
    <property type="entry name" value="TRANSCRIPTIONAL REGULATORY PROTEIN (PROBABLY TETR-FAMILY)-RELATED"/>
    <property type="match status" value="1"/>
</dbReference>
<keyword evidence="1" id="KW-0805">Transcription regulation</keyword>
<gene>
    <name evidence="7" type="ORF">SAMN04488539_1322</name>
</gene>
<organism evidence="7 8">
    <name type="scientific">Corynebacterium timonense</name>
    <dbReference type="NCBI Taxonomy" id="441500"/>
    <lineage>
        <taxon>Bacteria</taxon>
        <taxon>Bacillati</taxon>
        <taxon>Actinomycetota</taxon>
        <taxon>Actinomycetes</taxon>
        <taxon>Mycobacteriales</taxon>
        <taxon>Corynebacteriaceae</taxon>
        <taxon>Corynebacterium</taxon>
    </lineage>
</organism>
<dbReference type="Pfam" id="PF00440">
    <property type="entry name" value="TetR_N"/>
    <property type="match status" value="1"/>
</dbReference>
<dbReference type="PANTHER" id="PTHR30055">
    <property type="entry name" value="HTH-TYPE TRANSCRIPTIONAL REGULATOR RUTR"/>
    <property type="match status" value="1"/>
</dbReference>
<dbReference type="Proteomes" id="UP000182237">
    <property type="component" value="Chromosome I"/>
</dbReference>
<dbReference type="SUPFAM" id="SSF48498">
    <property type="entry name" value="Tetracyclin repressor-like, C-terminal domain"/>
    <property type="match status" value="1"/>
</dbReference>
<feature type="domain" description="HTH tetR-type" evidence="6">
    <location>
        <begin position="9"/>
        <end position="69"/>
    </location>
</feature>
<dbReference type="eggNOG" id="COG1309">
    <property type="taxonomic scope" value="Bacteria"/>
</dbReference>
<dbReference type="InterPro" id="IPR009057">
    <property type="entry name" value="Homeodomain-like_sf"/>
</dbReference>
<dbReference type="InterPro" id="IPR050109">
    <property type="entry name" value="HTH-type_TetR-like_transc_reg"/>
</dbReference>
<feature type="region of interest" description="Disordered" evidence="5">
    <location>
        <begin position="196"/>
        <end position="218"/>
    </location>
</feature>
<keyword evidence="2 4" id="KW-0238">DNA-binding</keyword>
<dbReference type="InterPro" id="IPR054129">
    <property type="entry name" value="DesT_TetR_C"/>
</dbReference>
<keyword evidence="3" id="KW-0804">Transcription</keyword>
<dbReference type="PRINTS" id="PR00455">
    <property type="entry name" value="HTHTETR"/>
</dbReference>
<evidence type="ECO:0000259" key="6">
    <source>
        <dbReference type="PROSITE" id="PS50977"/>
    </source>
</evidence>
<dbReference type="STRING" id="1203190.GCA_000312345_01311"/>
<dbReference type="PROSITE" id="PS01081">
    <property type="entry name" value="HTH_TETR_1"/>
    <property type="match status" value="1"/>
</dbReference>
<dbReference type="PROSITE" id="PS50977">
    <property type="entry name" value="HTH_TETR_2"/>
    <property type="match status" value="1"/>
</dbReference>
<evidence type="ECO:0000256" key="2">
    <source>
        <dbReference type="ARBA" id="ARBA00023125"/>
    </source>
</evidence>
<feature type="DNA-binding region" description="H-T-H motif" evidence="4">
    <location>
        <begin position="32"/>
        <end position="51"/>
    </location>
</feature>
<evidence type="ECO:0000256" key="3">
    <source>
        <dbReference type="ARBA" id="ARBA00023163"/>
    </source>
</evidence>
<reference evidence="7 8" key="1">
    <citation type="submission" date="2016-10" db="EMBL/GenBank/DDBJ databases">
        <authorList>
            <person name="de Groot N.N."/>
        </authorList>
    </citation>
    <scope>NUCLEOTIDE SEQUENCE [LARGE SCALE GENOMIC DNA]</scope>
    <source>
        <strain evidence="7 8">DSM 45434</strain>
    </source>
</reference>
<evidence type="ECO:0000313" key="7">
    <source>
        <dbReference type="EMBL" id="SDS25904.1"/>
    </source>
</evidence>
<keyword evidence="8" id="KW-1185">Reference proteome</keyword>
<evidence type="ECO:0000256" key="5">
    <source>
        <dbReference type="SAM" id="MobiDB-lite"/>
    </source>
</evidence>
<evidence type="ECO:0000256" key="1">
    <source>
        <dbReference type="ARBA" id="ARBA00023015"/>
    </source>
</evidence>
<accession>A0A1H1QR58</accession>
<sequence>MARQRMSRAQRRAQLISIGRAAFAERGLDGVSVEEIAARAGVSKPVLYEHFGGKDGLYRAIVEEDTAALEVMILEAISRGRWRERIEGGIVALLTFVEDNTDGFMILVHGQVPGEERTFSTLLNRSIAQVASFLGVAFNHRGLDPTIAPLYAQALVGTASNTALWWLDERSPDKYTVAAHIANLAWNGLRGMETTPKIDPAVGAQDDAGTETNTTEDE</sequence>
<dbReference type="GO" id="GO:0003700">
    <property type="term" value="F:DNA-binding transcription factor activity"/>
    <property type="evidence" value="ECO:0007669"/>
    <property type="project" value="TreeGrafter"/>
</dbReference>
<dbReference type="EMBL" id="LT629765">
    <property type="protein sequence ID" value="SDS25904.1"/>
    <property type="molecule type" value="Genomic_DNA"/>
</dbReference>
<dbReference type="SUPFAM" id="SSF46689">
    <property type="entry name" value="Homeodomain-like"/>
    <property type="match status" value="1"/>
</dbReference>
<evidence type="ECO:0000256" key="4">
    <source>
        <dbReference type="PROSITE-ProRule" id="PRU00335"/>
    </source>
</evidence>
<dbReference type="Pfam" id="PF21943">
    <property type="entry name" value="TetR_C_46"/>
    <property type="match status" value="1"/>
</dbReference>
<evidence type="ECO:0000313" key="8">
    <source>
        <dbReference type="Proteomes" id="UP000182237"/>
    </source>
</evidence>
<dbReference type="RefSeq" id="WP_040421355.1">
    <property type="nucleotide sequence ID" value="NZ_LT629765.1"/>
</dbReference>